<comment type="caution">
    <text evidence="3">The sequence shown here is derived from an EMBL/GenBank/DDBJ whole genome shotgun (WGS) entry which is preliminary data.</text>
</comment>
<dbReference type="InterPro" id="IPR052654">
    <property type="entry name" value="CS_Sulfotransferase"/>
</dbReference>
<evidence type="ECO:0000259" key="2">
    <source>
        <dbReference type="Pfam" id="PF00685"/>
    </source>
</evidence>
<keyword evidence="1" id="KW-1133">Transmembrane helix</keyword>
<dbReference type="Gene3D" id="3.40.50.300">
    <property type="entry name" value="P-loop containing nucleotide triphosphate hydrolases"/>
    <property type="match status" value="1"/>
</dbReference>
<proteinExistence type="predicted"/>
<dbReference type="PANTHER" id="PTHR15723">
    <property type="entry name" value="CARBOHYDRATE SULFOTRANSFERASE 15"/>
    <property type="match status" value="1"/>
</dbReference>
<sequence>MVHSMSWTEVWGWLRGQTVVRRVRGGLCRRRGKWWRWMRALVVVDHTDGSAGLMRSVGMRFLVAFLLVAVYFHWALGDPLHIDSLELDEGDSRFWQFWRWRRGASTAADVHAFHADAVPLSVTLRRLREDAQLFRRELLEPFFELNATRIRQREAHIFEQLPPQYLWAAFPNAPCWFSHETGVHAPAGQVHEFGKPPYHPLLGGQRPSNASAAAQGDYPALLCLPSFFLLGPSKTGSTDLFFRIQRHPEAAQVRQKEPMWWAKERWLPGRLRGRIEYRERHRDVRKCRYCFTTYARQLGTYVNENVRAHLGDGSPSTFHAMRGFGVPRSLALYPFRLRQRHNRTLAVARRRLPDKPLLVPQLLREALPPSTRFIVSLREPISRFVSDYNYFRYLFRGATRLSSAALDAECLEAARALRDCIRGRSANDGGNPWVCAWHPEFGYDPCRLSIGFYSLYLRAWYALWPPEQVLVVFIEDYDRDPQAFMERVFRFLGMQVADDDDGRQMPWRYILAGRHQNALGGRMRSQARPSAELLEVLRDIYAPWNDDLQQVLGVETLPWTESTTADRE</sequence>
<dbReference type="Pfam" id="PF00685">
    <property type="entry name" value="Sulfotransfer_1"/>
    <property type="match status" value="1"/>
</dbReference>
<feature type="transmembrane region" description="Helical" evidence="1">
    <location>
        <begin position="57"/>
        <end position="76"/>
    </location>
</feature>
<organism evidence="3 4">
    <name type="scientific">Cyanidium caldarium</name>
    <name type="common">Red alga</name>
    <dbReference type="NCBI Taxonomy" id="2771"/>
    <lineage>
        <taxon>Eukaryota</taxon>
        <taxon>Rhodophyta</taxon>
        <taxon>Bangiophyceae</taxon>
        <taxon>Cyanidiales</taxon>
        <taxon>Cyanidiaceae</taxon>
        <taxon>Cyanidium</taxon>
    </lineage>
</organism>
<accession>A0AAV9J2F2</accession>
<dbReference type="EMBL" id="JANCYW010000020">
    <property type="protein sequence ID" value="KAK4538734.1"/>
    <property type="molecule type" value="Genomic_DNA"/>
</dbReference>
<dbReference type="AlphaFoldDB" id="A0AAV9J2F2"/>
<dbReference type="Proteomes" id="UP001301350">
    <property type="component" value="Unassembled WGS sequence"/>
</dbReference>
<protein>
    <recommendedName>
        <fullName evidence="2">Sulfotransferase domain-containing protein</fullName>
    </recommendedName>
</protein>
<keyword evidence="1" id="KW-0472">Membrane</keyword>
<dbReference type="GO" id="GO:0019319">
    <property type="term" value="P:hexose biosynthetic process"/>
    <property type="evidence" value="ECO:0007669"/>
    <property type="project" value="TreeGrafter"/>
</dbReference>
<name>A0AAV9J2F2_CYACA</name>
<reference evidence="3 4" key="1">
    <citation type="submission" date="2022-07" db="EMBL/GenBank/DDBJ databases">
        <title>Genome-wide signatures of adaptation to extreme environments.</title>
        <authorList>
            <person name="Cho C.H."/>
            <person name="Yoon H.S."/>
        </authorList>
    </citation>
    <scope>NUCLEOTIDE SEQUENCE [LARGE SCALE GENOMIC DNA]</scope>
    <source>
        <strain evidence="3 4">DBV 063 E5</strain>
    </source>
</reference>
<evidence type="ECO:0000313" key="4">
    <source>
        <dbReference type="Proteomes" id="UP001301350"/>
    </source>
</evidence>
<evidence type="ECO:0000256" key="1">
    <source>
        <dbReference type="SAM" id="Phobius"/>
    </source>
</evidence>
<keyword evidence="4" id="KW-1185">Reference proteome</keyword>
<feature type="domain" description="Sulfotransferase" evidence="2">
    <location>
        <begin position="226"/>
        <end position="497"/>
    </location>
</feature>
<dbReference type="InterPro" id="IPR027417">
    <property type="entry name" value="P-loop_NTPase"/>
</dbReference>
<dbReference type="SUPFAM" id="SSF52540">
    <property type="entry name" value="P-loop containing nucleoside triphosphate hydrolases"/>
    <property type="match status" value="1"/>
</dbReference>
<keyword evidence="1" id="KW-0812">Transmembrane</keyword>
<gene>
    <name evidence="3" type="ORF">CDCA_CDCA20G4759</name>
</gene>
<dbReference type="InterPro" id="IPR000863">
    <property type="entry name" value="Sulfotransferase_dom"/>
</dbReference>
<dbReference type="GO" id="GO:0050659">
    <property type="term" value="F:N-acetylgalactosamine 4-sulfate 6-O-sulfotransferase activity"/>
    <property type="evidence" value="ECO:0007669"/>
    <property type="project" value="TreeGrafter"/>
</dbReference>
<dbReference type="PANTHER" id="PTHR15723:SF0">
    <property type="entry name" value="CARBOHYDRATE SULFOTRANSFERASE 15"/>
    <property type="match status" value="1"/>
</dbReference>
<evidence type="ECO:0000313" key="3">
    <source>
        <dbReference type="EMBL" id="KAK4538734.1"/>
    </source>
</evidence>